<sequence>MKRYSKKFVPRGRAKMRRRKPRATFNKKVKNVLMRQVETKCSSLISTDQKQYFFDAGATPATDANDTMVIYNNLYDVAQGEASYMRAGAEILPRRIVAKICVKPNQAMNDNSLMRCVLMETKGELATANFDATSAYLFTNPGNKGDVTYASTVNNHAAMTLPINTKSYKVLYDKVLNVGPQGTYEQNKTFYINKKLTGRIKFDDDTEGGLNQNRRLVLLVFGMILSDVGEAPSTKDYRSWTDARFFYKDP</sequence>
<evidence type="ECO:0000313" key="2">
    <source>
        <dbReference type="EMBL" id="AXH76666.1"/>
    </source>
</evidence>
<dbReference type="Gene3D" id="2.60.120.20">
    <property type="match status" value="1"/>
</dbReference>
<organism evidence="2 3">
    <name type="scientific">Circoviridae sp</name>
    <dbReference type="NCBI Taxonomy" id="1954248"/>
    <lineage>
        <taxon>Viruses</taxon>
        <taxon>Monodnaviria</taxon>
        <taxon>Shotokuvirae</taxon>
        <taxon>Cressdnaviricota</taxon>
        <taxon>Arfiviricetes</taxon>
        <taxon>Rohanvirales</taxon>
        <taxon>Nenyaviridae</taxon>
        <taxon>Galvornvirus</taxon>
        <taxon>Galvornvirus isengard</taxon>
    </lineage>
</organism>
<accession>A0A345MZ66</accession>
<feature type="region of interest" description="Disordered" evidence="1">
    <location>
        <begin position="1"/>
        <end position="20"/>
    </location>
</feature>
<name>A0A345MZ66_9VIRU</name>
<reference evidence="2 3" key="1">
    <citation type="submission" date="2018-07" db="EMBL/GenBank/DDBJ databases">
        <title>Uncovering a Universe of Circular DNA Viruses in Animal Metagenomes.</title>
        <authorList>
            <person name="Tisza M."/>
            <person name="Buck C."/>
            <person name="Pastrana D."/>
            <person name="Welch N."/>
            <person name="Peretti A."/>
        </authorList>
    </citation>
    <scope>NUCLEOTIDE SEQUENCE [LARGE SCALE GENOMIC DNA]</scope>
    <source>
        <strain evidence="2">Ctda94</strain>
    </source>
</reference>
<evidence type="ECO:0000256" key="1">
    <source>
        <dbReference type="SAM" id="MobiDB-lite"/>
    </source>
</evidence>
<dbReference type="InterPro" id="IPR029053">
    <property type="entry name" value="Viral_coat"/>
</dbReference>
<protein>
    <submittedName>
        <fullName evidence="2">Putative capsid protein</fullName>
    </submittedName>
</protein>
<evidence type="ECO:0000313" key="3">
    <source>
        <dbReference type="Proteomes" id="UP000278618"/>
    </source>
</evidence>
<dbReference type="EMBL" id="MH617435">
    <property type="protein sequence ID" value="AXH76666.1"/>
    <property type="molecule type" value="Genomic_DNA"/>
</dbReference>
<proteinExistence type="predicted"/>
<keyword evidence="3" id="KW-1185">Reference proteome</keyword>
<dbReference type="Proteomes" id="UP000278618">
    <property type="component" value="Segment"/>
</dbReference>